<dbReference type="PANTHER" id="PTHR46400">
    <property type="entry name" value="RING/U-BOX SUPERFAMILY PROTEIN"/>
    <property type="match status" value="1"/>
</dbReference>
<organism evidence="3 4">
    <name type="scientific">Amborella trichopoda</name>
    <dbReference type="NCBI Taxonomy" id="13333"/>
    <lineage>
        <taxon>Eukaryota</taxon>
        <taxon>Viridiplantae</taxon>
        <taxon>Streptophyta</taxon>
        <taxon>Embryophyta</taxon>
        <taxon>Tracheophyta</taxon>
        <taxon>Spermatophyta</taxon>
        <taxon>Magnoliopsida</taxon>
        <taxon>Amborellales</taxon>
        <taxon>Amborellaceae</taxon>
        <taxon>Amborella</taxon>
    </lineage>
</organism>
<evidence type="ECO:0000256" key="1">
    <source>
        <dbReference type="PROSITE-ProRule" id="PRU00175"/>
    </source>
</evidence>
<dbReference type="SMART" id="SM00184">
    <property type="entry name" value="RING"/>
    <property type="match status" value="1"/>
</dbReference>
<dbReference type="PROSITE" id="PS50089">
    <property type="entry name" value="ZF_RING_2"/>
    <property type="match status" value="1"/>
</dbReference>
<dbReference type="PANTHER" id="PTHR46400:SF5">
    <property type="entry name" value="RING-TYPE DOMAIN-CONTAINING PROTEIN"/>
    <property type="match status" value="1"/>
</dbReference>
<dbReference type="OMA" id="VCYVEVF"/>
<dbReference type="EMBL" id="KI392687">
    <property type="protein sequence ID" value="ERN11766.1"/>
    <property type="molecule type" value="Genomic_DNA"/>
</dbReference>
<dbReference type="Proteomes" id="UP000017836">
    <property type="component" value="Unassembled WGS sequence"/>
</dbReference>
<dbReference type="HOGENOM" id="CLU_063973_0_1_1"/>
<dbReference type="GO" id="GO:0008270">
    <property type="term" value="F:zinc ion binding"/>
    <property type="evidence" value="ECO:0007669"/>
    <property type="project" value="UniProtKB-KW"/>
</dbReference>
<dbReference type="InterPro" id="IPR033276">
    <property type="entry name" value="BB"/>
</dbReference>
<dbReference type="Pfam" id="PF13639">
    <property type="entry name" value="zf-RING_2"/>
    <property type="match status" value="1"/>
</dbReference>
<dbReference type="GO" id="GO:0004842">
    <property type="term" value="F:ubiquitin-protein transferase activity"/>
    <property type="evidence" value="ECO:0007669"/>
    <property type="project" value="InterPro"/>
</dbReference>
<dbReference type="AlphaFoldDB" id="W1PVP1"/>
<evidence type="ECO:0000313" key="3">
    <source>
        <dbReference type="EMBL" id="ERN11766.1"/>
    </source>
</evidence>
<reference evidence="4" key="1">
    <citation type="journal article" date="2013" name="Science">
        <title>The Amborella genome and the evolution of flowering plants.</title>
        <authorList>
            <consortium name="Amborella Genome Project"/>
        </authorList>
    </citation>
    <scope>NUCLEOTIDE SEQUENCE [LARGE SCALE GENOMIC DNA]</scope>
</reference>
<dbReference type="eggNOG" id="KOG0800">
    <property type="taxonomic scope" value="Eukaryota"/>
</dbReference>
<dbReference type="InterPro" id="IPR001841">
    <property type="entry name" value="Znf_RING"/>
</dbReference>
<dbReference type="GO" id="GO:0046621">
    <property type="term" value="P:negative regulation of organ growth"/>
    <property type="evidence" value="ECO:0007669"/>
    <property type="project" value="InterPro"/>
</dbReference>
<dbReference type="SUPFAM" id="SSF57850">
    <property type="entry name" value="RING/U-box"/>
    <property type="match status" value="1"/>
</dbReference>
<evidence type="ECO:0000313" key="4">
    <source>
        <dbReference type="Proteomes" id="UP000017836"/>
    </source>
</evidence>
<evidence type="ECO:0000259" key="2">
    <source>
        <dbReference type="PROSITE" id="PS50089"/>
    </source>
</evidence>
<keyword evidence="1" id="KW-0862">Zinc</keyword>
<dbReference type="Gramene" id="ERN11766">
    <property type="protein sequence ID" value="ERN11766"/>
    <property type="gene ID" value="AMTR_s00022p00246320"/>
</dbReference>
<dbReference type="FunFam" id="3.30.40.10:FF:000226">
    <property type="entry name" value="E3 ubiquitin ligase BIG BROTHER"/>
    <property type="match status" value="1"/>
</dbReference>
<keyword evidence="1" id="KW-0479">Metal-binding</keyword>
<proteinExistence type="predicted"/>
<keyword evidence="1" id="KW-0863">Zinc-finger</keyword>
<name>W1PVP1_AMBTC</name>
<dbReference type="InterPro" id="IPR013083">
    <property type="entry name" value="Znf_RING/FYVE/PHD"/>
</dbReference>
<accession>W1PVP1</accession>
<protein>
    <recommendedName>
        <fullName evidence="2">RING-type domain-containing protein</fullName>
    </recommendedName>
</protein>
<feature type="domain" description="RING-type" evidence="2">
    <location>
        <begin position="249"/>
        <end position="289"/>
    </location>
</feature>
<dbReference type="GO" id="GO:0016567">
    <property type="term" value="P:protein ubiquitination"/>
    <property type="evidence" value="ECO:0007669"/>
    <property type="project" value="InterPro"/>
</dbReference>
<dbReference type="Gene3D" id="3.30.40.10">
    <property type="entry name" value="Zinc/RING finger domain, C3HC4 (zinc finger)"/>
    <property type="match status" value="1"/>
</dbReference>
<sequence length="301" mass="34352">MCSRSSYSAQILEDYNPVKCFQSATVNFCRTYDLRSLNFPFSQALICLFPTLTKDTRMNSNRQLEIHYINTGFPYTVTESFMDLFEGLAYGQTDFSQESAYWSVHANSIKHGSSGSGSSSYYGHNMAYEASNLAIGMDGDRRGWDHHVSVENEETPSALHMHGVTDTSSMNSFTRPEECSRTHHVASSSQLIWQDNIDPDNMTYEELVELGETVGTHSRGLPQELIASLPVSKYKCCFFSRRKTRDERCVICQMEYKRGDRRMMLPCKHLYHASCVTRWLSINKACPVCYVEVFGEERGDK</sequence>
<keyword evidence="4" id="KW-1185">Reference proteome</keyword>
<gene>
    <name evidence="3" type="ORF">AMTR_s00022p00246320</name>
</gene>
<dbReference type="STRING" id="13333.W1PVP1"/>